<dbReference type="AlphaFoldDB" id="A0A8B2PNX6"/>
<dbReference type="Pfam" id="PF00924">
    <property type="entry name" value="MS_channel_2nd"/>
    <property type="match status" value="1"/>
</dbReference>
<dbReference type="PANTHER" id="PTHR30221:SF1">
    <property type="entry name" value="SMALL-CONDUCTANCE MECHANOSENSITIVE CHANNEL"/>
    <property type="match status" value="1"/>
</dbReference>
<dbReference type="SUPFAM" id="SSF82689">
    <property type="entry name" value="Mechanosensitive channel protein MscS (YggB), C-terminal domain"/>
    <property type="match status" value="1"/>
</dbReference>
<evidence type="ECO:0000259" key="9">
    <source>
        <dbReference type="Pfam" id="PF00924"/>
    </source>
</evidence>
<proteinExistence type="inferred from homology"/>
<comment type="caution">
    <text evidence="11">The sequence shown here is derived from an EMBL/GenBank/DDBJ whole genome shotgun (WGS) entry which is preliminary data.</text>
</comment>
<evidence type="ECO:0000256" key="4">
    <source>
        <dbReference type="ARBA" id="ARBA00022692"/>
    </source>
</evidence>
<evidence type="ECO:0000313" key="12">
    <source>
        <dbReference type="Proteomes" id="UP000249123"/>
    </source>
</evidence>
<comment type="subcellular location">
    <subcellularLocation>
        <location evidence="7">Cell inner membrane</location>
        <topology evidence="7">Multi-pass membrane protein</topology>
    </subcellularLocation>
    <subcellularLocation>
        <location evidence="1">Cell membrane</location>
        <topology evidence="1">Multi-pass membrane protein</topology>
    </subcellularLocation>
</comment>
<keyword evidence="3" id="KW-1003">Cell membrane</keyword>
<keyword evidence="7" id="KW-0406">Ion transport</keyword>
<sequence>MASGFFKSLPALIIAIVILVLTLVAGRVVRAIVTAGMKRARVRSALITLAQNLISIVSWVIGLAIAALVVFPSVSPGNMVAGLGLTSVAIGFAFKDVFANFMAGVVILGRKKLRIGDVIECEDVYGRVEDILIRETHVREPDGELVIVPNSYLFDNPVVIQTDRGLKRQELVVGVDYDTDMREAKSALMEALKSCDTVNKNELTQVQCVSFGGSSIDFKLLWWANSRPADQRETYDEVAFAVKDALDEAGITIPFPQSTLSFRPEAVPVPVKGVRAEEAGEESEDEAESRKNK</sequence>
<evidence type="ECO:0000256" key="5">
    <source>
        <dbReference type="ARBA" id="ARBA00022989"/>
    </source>
</evidence>
<keyword evidence="5 7" id="KW-1133">Transmembrane helix</keyword>
<evidence type="ECO:0000256" key="2">
    <source>
        <dbReference type="ARBA" id="ARBA00008017"/>
    </source>
</evidence>
<feature type="region of interest" description="Disordered" evidence="8">
    <location>
        <begin position="272"/>
        <end position="293"/>
    </location>
</feature>
<feature type="transmembrane region" description="Helical" evidence="7">
    <location>
        <begin position="83"/>
        <end position="108"/>
    </location>
</feature>
<comment type="caution">
    <text evidence="7">Lacks conserved residue(s) required for the propagation of feature annotation.</text>
</comment>
<dbReference type="Gene3D" id="2.30.30.60">
    <property type="match status" value="1"/>
</dbReference>
<comment type="similarity">
    <text evidence="2 7">Belongs to the MscS (TC 1.A.23) family.</text>
</comment>
<comment type="subunit">
    <text evidence="7">Homoheptamer.</text>
</comment>
<accession>A0A8B2PNX6</accession>
<evidence type="ECO:0000256" key="8">
    <source>
        <dbReference type="SAM" id="MobiDB-lite"/>
    </source>
</evidence>
<dbReference type="InterPro" id="IPR045275">
    <property type="entry name" value="MscS_archaea/bacteria_type"/>
</dbReference>
<dbReference type="GO" id="GO:0008381">
    <property type="term" value="F:mechanosensitive monoatomic ion channel activity"/>
    <property type="evidence" value="ECO:0007669"/>
    <property type="project" value="InterPro"/>
</dbReference>
<feature type="domain" description="Mechanosensitive ion channel MscS" evidence="9">
    <location>
        <begin position="96"/>
        <end position="158"/>
    </location>
</feature>
<name>A0A8B2PNX6_9PROT</name>
<dbReference type="Pfam" id="PF21082">
    <property type="entry name" value="MS_channel_3rd"/>
    <property type="match status" value="1"/>
</dbReference>
<dbReference type="InterPro" id="IPR049278">
    <property type="entry name" value="MS_channel_C"/>
</dbReference>
<feature type="transmembrane region" description="Helical" evidence="7">
    <location>
        <begin position="12"/>
        <end position="33"/>
    </location>
</feature>
<feature type="transmembrane region" description="Helical" evidence="7">
    <location>
        <begin position="45"/>
        <end position="71"/>
    </location>
</feature>
<dbReference type="InterPro" id="IPR008910">
    <property type="entry name" value="MSC_TM_helix"/>
</dbReference>
<evidence type="ECO:0000259" key="10">
    <source>
        <dbReference type="Pfam" id="PF21082"/>
    </source>
</evidence>
<dbReference type="InterPro" id="IPR011014">
    <property type="entry name" value="MscS_channel_TM-2"/>
</dbReference>
<dbReference type="SUPFAM" id="SSF82861">
    <property type="entry name" value="Mechanosensitive channel protein MscS (YggB), transmembrane region"/>
    <property type="match status" value="1"/>
</dbReference>
<dbReference type="InterPro" id="IPR023408">
    <property type="entry name" value="MscS_beta-dom_sf"/>
</dbReference>
<dbReference type="Gene3D" id="1.10.287.1260">
    <property type="match status" value="1"/>
</dbReference>
<dbReference type="EMBL" id="AWFB01000006">
    <property type="protein sequence ID" value="RAN35191.1"/>
    <property type="molecule type" value="Genomic_DNA"/>
</dbReference>
<dbReference type="Pfam" id="PF05552">
    <property type="entry name" value="MS_channel_1st_1"/>
    <property type="match status" value="1"/>
</dbReference>
<dbReference type="PANTHER" id="PTHR30221">
    <property type="entry name" value="SMALL-CONDUCTANCE MECHANOSENSITIVE CHANNEL"/>
    <property type="match status" value="1"/>
</dbReference>
<dbReference type="InterPro" id="IPR006685">
    <property type="entry name" value="MscS_channel_2nd"/>
</dbReference>
<evidence type="ECO:0000256" key="3">
    <source>
        <dbReference type="ARBA" id="ARBA00022475"/>
    </source>
</evidence>
<reference evidence="11 12" key="1">
    <citation type="submission" date="2013-04" db="EMBL/GenBank/DDBJ databases">
        <title>Hyphomonas sp. T24B3 Genome Sequencing.</title>
        <authorList>
            <person name="Lai Q."/>
            <person name="Shao Z."/>
        </authorList>
    </citation>
    <scope>NUCLEOTIDE SEQUENCE [LARGE SCALE GENOMIC DNA]</scope>
    <source>
        <strain evidence="11 12">T24B3</strain>
    </source>
</reference>
<gene>
    <name evidence="11" type="ORF">HY3_08970</name>
</gene>
<dbReference type="InterPro" id="IPR011066">
    <property type="entry name" value="MscS_channel_C_sf"/>
</dbReference>
<keyword evidence="7" id="KW-0813">Transport</keyword>
<protein>
    <recommendedName>
        <fullName evidence="7">Small-conductance mechanosensitive channel</fullName>
    </recommendedName>
</protein>
<dbReference type="Gene3D" id="3.30.70.100">
    <property type="match status" value="1"/>
</dbReference>
<evidence type="ECO:0000313" key="11">
    <source>
        <dbReference type="EMBL" id="RAN35191.1"/>
    </source>
</evidence>
<keyword evidence="12" id="KW-1185">Reference proteome</keyword>
<keyword evidence="7" id="KW-0407">Ion channel</keyword>
<evidence type="ECO:0000256" key="1">
    <source>
        <dbReference type="ARBA" id="ARBA00004651"/>
    </source>
</evidence>
<evidence type="ECO:0000256" key="7">
    <source>
        <dbReference type="RuleBase" id="RU369025"/>
    </source>
</evidence>
<evidence type="ECO:0000256" key="6">
    <source>
        <dbReference type="ARBA" id="ARBA00023136"/>
    </source>
</evidence>
<dbReference type="InterPro" id="IPR010920">
    <property type="entry name" value="LSM_dom_sf"/>
</dbReference>
<dbReference type="Proteomes" id="UP000249123">
    <property type="component" value="Unassembled WGS sequence"/>
</dbReference>
<organism evidence="11 12">
    <name type="scientific">Hyphomonas pacifica</name>
    <dbReference type="NCBI Taxonomy" id="1280941"/>
    <lineage>
        <taxon>Bacteria</taxon>
        <taxon>Pseudomonadati</taxon>
        <taxon>Pseudomonadota</taxon>
        <taxon>Alphaproteobacteria</taxon>
        <taxon>Hyphomonadales</taxon>
        <taxon>Hyphomonadaceae</taxon>
        <taxon>Hyphomonas</taxon>
    </lineage>
</organism>
<dbReference type="GO" id="GO:0005886">
    <property type="term" value="C:plasma membrane"/>
    <property type="evidence" value="ECO:0007669"/>
    <property type="project" value="UniProtKB-SubCell"/>
</dbReference>
<keyword evidence="4 7" id="KW-0812">Transmembrane</keyword>
<dbReference type="SUPFAM" id="SSF50182">
    <property type="entry name" value="Sm-like ribonucleoproteins"/>
    <property type="match status" value="1"/>
</dbReference>
<keyword evidence="6 7" id="KW-0472">Membrane</keyword>
<keyword evidence="7" id="KW-0997">Cell inner membrane</keyword>
<dbReference type="RefSeq" id="WP_051594641.1">
    <property type="nucleotide sequence ID" value="NZ_AWFA01000005.1"/>
</dbReference>
<comment type="function">
    <text evidence="7">Mechanosensitive channel that participates in the regulation of osmotic pressure changes within the cell, opening in response to stretch forces in the membrane lipid bilayer, without the need for other proteins. Contributes to normal resistance to hypoosmotic shock. Forms an ion channel of 1.0 nanosiemens conductance with a slight preference for anions.</text>
</comment>
<feature type="domain" description="Mechanosensitive ion channel MscS C-terminal" evidence="10">
    <location>
        <begin position="170"/>
        <end position="253"/>
    </location>
</feature>